<dbReference type="InterPro" id="IPR035906">
    <property type="entry name" value="MetI-like_sf"/>
</dbReference>
<keyword evidence="3 9" id="KW-0813">Transport</keyword>
<evidence type="ECO:0000256" key="1">
    <source>
        <dbReference type="ARBA" id="ARBA00004651"/>
    </source>
</evidence>
<comment type="similarity">
    <text evidence="2 10">Belongs to the binding-protein-dependent transport system permease family. CysTW subfamily.</text>
</comment>
<keyword evidence="5 10" id="KW-0592">Phosphate transport</keyword>
<dbReference type="Gene3D" id="1.10.3720.10">
    <property type="entry name" value="MetI-like"/>
    <property type="match status" value="2"/>
</dbReference>
<keyword evidence="4 10" id="KW-1003">Cell membrane</keyword>
<evidence type="ECO:0000256" key="5">
    <source>
        <dbReference type="ARBA" id="ARBA00022592"/>
    </source>
</evidence>
<dbReference type="PANTHER" id="PTHR30425:SF1">
    <property type="entry name" value="PHOSPHATE TRANSPORT SYSTEM PERMEASE PROTEIN PSTC"/>
    <property type="match status" value="1"/>
</dbReference>
<evidence type="ECO:0000256" key="6">
    <source>
        <dbReference type="ARBA" id="ARBA00022692"/>
    </source>
</evidence>
<feature type="transmembrane region" description="Helical" evidence="9">
    <location>
        <begin position="154"/>
        <end position="174"/>
    </location>
</feature>
<feature type="domain" description="ABC transmembrane type-1" evidence="11">
    <location>
        <begin position="79"/>
        <end position="288"/>
    </location>
</feature>
<evidence type="ECO:0000313" key="13">
    <source>
        <dbReference type="Proteomes" id="UP001168575"/>
    </source>
</evidence>
<feature type="transmembrane region" description="Helical" evidence="9">
    <location>
        <begin position="115"/>
        <end position="134"/>
    </location>
</feature>
<evidence type="ECO:0000256" key="7">
    <source>
        <dbReference type="ARBA" id="ARBA00022989"/>
    </source>
</evidence>
<evidence type="ECO:0000256" key="3">
    <source>
        <dbReference type="ARBA" id="ARBA00022448"/>
    </source>
</evidence>
<feature type="transmembrane region" description="Helical" evidence="9">
    <location>
        <begin position="401"/>
        <end position="434"/>
    </location>
</feature>
<dbReference type="GO" id="GO:0005315">
    <property type="term" value="F:phosphate transmembrane transporter activity"/>
    <property type="evidence" value="ECO:0007669"/>
    <property type="project" value="InterPro"/>
</dbReference>
<keyword evidence="6 9" id="KW-0812">Transmembrane</keyword>
<dbReference type="Proteomes" id="UP001168575">
    <property type="component" value="Unassembled WGS sequence"/>
</dbReference>
<comment type="subcellular location">
    <subcellularLocation>
        <location evidence="1 9">Cell membrane</location>
        <topology evidence="1 9">Multi-pass membrane protein</topology>
    </subcellularLocation>
</comment>
<dbReference type="InterPro" id="IPR051124">
    <property type="entry name" value="Phosphate_Transport_Permease"/>
</dbReference>
<dbReference type="InterPro" id="IPR011864">
    <property type="entry name" value="Phosphate_PstC"/>
</dbReference>
<proteinExistence type="inferred from homology"/>
<feature type="transmembrane region" description="Helical" evidence="9">
    <location>
        <begin position="559"/>
        <end position="579"/>
    </location>
</feature>
<keyword evidence="13" id="KW-1185">Reference proteome</keyword>
<evidence type="ECO:0000259" key="11">
    <source>
        <dbReference type="PROSITE" id="PS50928"/>
    </source>
</evidence>
<keyword evidence="8 9" id="KW-0472">Membrane</keyword>
<comment type="function">
    <text evidence="10">Part of the binding-protein-dependent transport system for phosphate; probably responsible for the translocation of the substrate across the membrane.</text>
</comment>
<feature type="transmembrane region" description="Helical" evidence="9">
    <location>
        <begin position="78"/>
        <end position="103"/>
    </location>
</feature>
<dbReference type="Pfam" id="PF00528">
    <property type="entry name" value="BPD_transp_1"/>
    <property type="match status" value="2"/>
</dbReference>
<evidence type="ECO:0000256" key="9">
    <source>
        <dbReference type="RuleBase" id="RU363032"/>
    </source>
</evidence>
<gene>
    <name evidence="12" type="primary">pstC</name>
    <name evidence="12" type="ORF">Q3982_06140</name>
</gene>
<evidence type="ECO:0000313" key="12">
    <source>
        <dbReference type="EMBL" id="MDO4842241.1"/>
    </source>
</evidence>
<reference evidence="12" key="1">
    <citation type="submission" date="2023-07" db="EMBL/GenBank/DDBJ databases">
        <title>Between Cages and Wild: Unraveling the Impact of Captivity on Animal Microbiomes and Antimicrobial Resistance.</title>
        <authorList>
            <person name="Schmartz G.P."/>
            <person name="Rehner J."/>
            <person name="Schuff M.J."/>
            <person name="Becker S.L."/>
            <person name="Kravczyk M."/>
            <person name="Gurevich A."/>
            <person name="Francke R."/>
            <person name="Mueller R."/>
            <person name="Keller V."/>
            <person name="Keller A."/>
        </authorList>
    </citation>
    <scope>NUCLEOTIDE SEQUENCE</scope>
    <source>
        <strain evidence="12">S12M_St_49</strain>
    </source>
</reference>
<dbReference type="GO" id="GO:0005886">
    <property type="term" value="C:plasma membrane"/>
    <property type="evidence" value="ECO:0007669"/>
    <property type="project" value="UniProtKB-SubCell"/>
</dbReference>
<accession>A0AA43RK24</accession>
<dbReference type="NCBIfam" id="TIGR02138">
    <property type="entry name" value="phosphate_pstC"/>
    <property type="match status" value="1"/>
</dbReference>
<feature type="domain" description="ABC transmembrane type-1" evidence="11">
    <location>
        <begin position="405"/>
        <end position="608"/>
    </location>
</feature>
<dbReference type="GO" id="GO:0006817">
    <property type="term" value="P:phosphate ion transport"/>
    <property type="evidence" value="ECO:0007669"/>
    <property type="project" value="UniProtKB-KW"/>
</dbReference>
<name>A0AA43RK24_9ACTN</name>
<keyword evidence="7 9" id="KW-1133">Transmembrane helix</keyword>
<evidence type="ECO:0000256" key="8">
    <source>
        <dbReference type="ARBA" id="ARBA00023136"/>
    </source>
</evidence>
<feature type="transmembrane region" description="Helical" evidence="9">
    <location>
        <begin position="21"/>
        <end position="41"/>
    </location>
</feature>
<feature type="transmembrane region" description="Helical" evidence="9">
    <location>
        <begin position="446"/>
        <end position="465"/>
    </location>
</feature>
<dbReference type="SUPFAM" id="SSF161098">
    <property type="entry name" value="MetI-like"/>
    <property type="match status" value="2"/>
</dbReference>
<dbReference type="PROSITE" id="PS50928">
    <property type="entry name" value="ABC_TM1"/>
    <property type="match status" value="2"/>
</dbReference>
<dbReference type="AlphaFoldDB" id="A0AA43RK24"/>
<feature type="transmembrane region" description="Helical" evidence="9">
    <location>
        <begin position="471"/>
        <end position="491"/>
    </location>
</feature>
<dbReference type="CDD" id="cd06261">
    <property type="entry name" value="TM_PBP2"/>
    <property type="match status" value="2"/>
</dbReference>
<protein>
    <recommendedName>
        <fullName evidence="10">Phosphate transport system permease protein</fullName>
    </recommendedName>
</protein>
<feature type="transmembrane region" description="Helical" evidence="9">
    <location>
        <begin position="353"/>
        <end position="381"/>
    </location>
</feature>
<sequence length="621" mass="65970">MKSRNNIRPATNWADVLFSGVTKFLSIASIVILCFVIFVIIDESVWFLTHYSIVDFLFGTEWMPVDYGTKVSFGIGNFIAATLAVSCLGLLFAFVVSVFAALYLCSIESSGARSLICAGIDLLAGAPSVIYGFVGLVVLAKMFLEAGHPTGSCVLTASIVLAVMLLPFMISSFAETMRKVKERYQRDSMNLGVGKWYFLAFIVLPNSMPQFLPPSLRAFARGIGETMAVMMVVGNANLFPELLGKSETIASLIALEMGAAEAGSMHSSALFASGLVLLVIVFLVNIITISISNALKKREHKRQFAAISASEPNATDNATGEDSANSSAATISSSNGNNSSFLMSKAGGSFVHVLSLTGIAIAIGLLIFTFGYCFVEGYSYISWEFLTTSPSGAVLGEEGGIYPAIIGSLMFVLVSVVLAFPLSCAFALYQVFFCKSEKVSKAMGHIFGVCAGVPSIVLGLFVYAVLVRNLGFGRCVLSGGVALALMILPFLEVRFENAFKEIPEGLVRASLNLGCSVPYTVRKIIMPACAGEILATVALGASFAMGACAPLIFTGGVAFAPASTNIFSPAMALPLHLYLMLAQQTTIPQVYATAFVMMAIVLVINAIVAVVSTKGKKKWRV</sequence>
<feature type="transmembrane region" description="Helical" evidence="9">
    <location>
        <begin position="270"/>
        <end position="295"/>
    </location>
</feature>
<evidence type="ECO:0000256" key="2">
    <source>
        <dbReference type="ARBA" id="ARBA00007069"/>
    </source>
</evidence>
<evidence type="ECO:0000256" key="10">
    <source>
        <dbReference type="RuleBase" id="RU363054"/>
    </source>
</evidence>
<comment type="caution">
    <text evidence="10">Lacks conserved residue(s) required for the propagation of feature annotation.</text>
</comment>
<organism evidence="12 13">
    <name type="scientific">Phoenicibacter congonensis</name>
    <dbReference type="NCBI Taxonomy" id="1944646"/>
    <lineage>
        <taxon>Bacteria</taxon>
        <taxon>Bacillati</taxon>
        <taxon>Actinomycetota</taxon>
        <taxon>Coriobacteriia</taxon>
        <taxon>Eggerthellales</taxon>
        <taxon>Eggerthellaceae</taxon>
        <taxon>Phoenicibacter</taxon>
    </lineage>
</organism>
<comment type="caution">
    <text evidence="12">The sequence shown here is derived from an EMBL/GenBank/DDBJ whole genome shotgun (WGS) entry which is preliminary data.</text>
</comment>
<feature type="transmembrane region" description="Helical" evidence="9">
    <location>
        <begin position="591"/>
        <end position="611"/>
    </location>
</feature>
<dbReference type="EMBL" id="JAUMVS010000122">
    <property type="protein sequence ID" value="MDO4842241.1"/>
    <property type="molecule type" value="Genomic_DNA"/>
</dbReference>
<evidence type="ECO:0000256" key="4">
    <source>
        <dbReference type="ARBA" id="ARBA00022475"/>
    </source>
</evidence>
<dbReference type="PANTHER" id="PTHR30425">
    <property type="entry name" value="PHOSPHATE TRANSPORT SYSTEM PERMEASE PROTEIN PST"/>
    <property type="match status" value="1"/>
</dbReference>
<dbReference type="InterPro" id="IPR000515">
    <property type="entry name" value="MetI-like"/>
</dbReference>
<feature type="transmembrane region" description="Helical" evidence="9">
    <location>
        <begin position="533"/>
        <end position="553"/>
    </location>
</feature>